<keyword evidence="2" id="KW-1185">Reference proteome</keyword>
<evidence type="ECO:0000313" key="2">
    <source>
        <dbReference type="Proteomes" id="UP000800036"/>
    </source>
</evidence>
<dbReference type="AlphaFoldDB" id="A0A6A5UT84"/>
<proteinExistence type="predicted"/>
<protein>
    <submittedName>
        <fullName evidence="1">Uncharacterized protein</fullName>
    </submittedName>
</protein>
<evidence type="ECO:0000313" key="1">
    <source>
        <dbReference type="EMBL" id="KAF1968035.1"/>
    </source>
</evidence>
<reference evidence="1" key="1">
    <citation type="journal article" date="2020" name="Stud. Mycol.">
        <title>101 Dothideomycetes genomes: a test case for predicting lifestyles and emergence of pathogens.</title>
        <authorList>
            <person name="Haridas S."/>
            <person name="Albert R."/>
            <person name="Binder M."/>
            <person name="Bloem J."/>
            <person name="Labutti K."/>
            <person name="Salamov A."/>
            <person name="Andreopoulos B."/>
            <person name="Baker S."/>
            <person name="Barry K."/>
            <person name="Bills G."/>
            <person name="Bluhm B."/>
            <person name="Cannon C."/>
            <person name="Castanera R."/>
            <person name="Culley D."/>
            <person name="Daum C."/>
            <person name="Ezra D."/>
            <person name="Gonzalez J."/>
            <person name="Henrissat B."/>
            <person name="Kuo A."/>
            <person name="Liang C."/>
            <person name="Lipzen A."/>
            <person name="Lutzoni F."/>
            <person name="Magnuson J."/>
            <person name="Mondo S."/>
            <person name="Nolan M."/>
            <person name="Ohm R."/>
            <person name="Pangilinan J."/>
            <person name="Park H.-J."/>
            <person name="Ramirez L."/>
            <person name="Alfaro M."/>
            <person name="Sun H."/>
            <person name="Tritt A."/>
            <person name="Yoshinaga Y."/>
            <person name="Zwiers L.-H."/>
            <person name="Turgeon B."/>
            <person name="Goodwin S."/>
            <person name="Spatafora J."/>
            <person name="Crous P."/>
            <person name="Grigoriev I."/>
        </authorList>
    </citation>
    <scope>NUCLEOTIDE SEQUENCE</scope>
    <source>
        <strain evidence="1">CBS 107.79</strain>
    </source>
</reference>
<dbReference type="EMBL" id="ML976725">
    <property type="protein sequence ID" value="KAF1968035.1"/>
    <property type="molecule type" value="Genomic_DNA"/>
</dbReference>
<accession>A0A6A5UT84</accession>
<dbReference type="Proteomes" id="UP000800036">
    <property type="component" value="Unassembled WGS sequence"/>
</dbReference>
<gene>
    <name evidence="1" type="ORF">BU23DRAFT_572713</name>
</gene>
<organism evidence="1 2">
    <name type="scientific">Bimuria novae-zelandiae CBS 107.79</name>
    <dbReference type="NCBI Taxonomy" id="1447943"/>
    <lineage>
        <taxon>Eukaryota</taxon>
        <taxon>Fungi</taxon>
        <taxon>Dikarya</taxon>
        <taxon>Ascomycota</taxon>
        <taxon>Pezizomycotina</taxon>
        <taxon>Dothideomycetes</taxon>
        <taxon>Pleosporomycetidae</taxon>
        <taxon>Pleosporales</taxon>
        <taxon>Massarineae</taxon>
        <taxon>Didymosphaeriaceae</taxon>
        <taxon>Bimuria</taxon>
    </lineage>
</organism>
<sequence length="253" mass="27804">MTTKSAVLYAIPSNIEITFVCDVSQMEEAYRWLNEAVLVAQWPSTVQAMVPLVTLRAETLYSRIATKSQNSILQKADDRLHSLKPRHLRSAIGPTTVSSHPPSPSHRLTCMQGTRAGAGDTLRVVPTSSTLQSVSISPPLQQTIREVRTRSTSRFRASQYGLLSVSGTKQEAKVRSSYRDRIVGRPDFPAHEGAKCDDEVMGVPGRRSGPIALGSLVGEGQWIELSSYMGNWRVCECAAWTPGPVNRALEARR</sequence>
<name>A0A6A5UT84_9PLEO</name>